<name>A0AAV4I4V8_9GAST</name>
<accession>A0AAV4I4V8</accession>
<organism evidence="2 3">
    <name type="scientific">Elysia marginata</name>
    <dbReference type="NCBI Taxonomy" id="1093978"/>
    <lineage>
        <taxon>Eukaryota</taxon>
        <taxon>Metazoa</taxon>
        <taxon>Spiralia</taxon>
        <taxon>Lophotrochozoa</taxon>
        <taxon>Mollusca</taxon>
        <taxon>Gastropoda</taxon>
        <taxon>Heterobranchia</taxon>
        <taxon>Euthyneura</taxon>
        <taxon>Panpulmonata</taxon>
        <taxon>Sacoglossa</taxon>
        <taxon>Placobranchoidea</taxon>
        <taxon>Plakobranchidae</taxon>
        <taxon>Elysia</taxon>
    </lineage>
</organism>
<dbReference type="AlphaFoldDB" id="A0AAV4I4V8"/>
<evidence type="ECO:0000259" key="1">
    <source>
        <dbReference type="PROSITE" id="PS50954"/>
    </source>
</evidence>
<dbReference type="SUPFAM" id="SSF63451">
    <property type="entry name" value="LEM domain"/>
    <property type="match status" value="1"/>
</dbReference>
<proteinExistence type="predicted"/>
<protein>
    <recommendedName>
        <fullName evidence="1">LEM domain-containing protein</fullName>
    </recommendedName>
</protein>
<evidence type="ECO:0000313" key="2">
    <source>
        <dbReference type="EMBL" id="GFS04915.1"/>
    </source>
</evidence>
<sequence length="275" mass="30621">MIRFITISYDSKWPKNKRWKVIRGSAKFCGSVSLALGPLSARLAPATVLIWCENRSKTPLETAARKTKVRGGNIANWLILPFQCFNIGECCLTHLNALYLCLIKLSPYTSVINNIGVSKRGTVGHSPERPSGHCPCLVLFNIHCIKHRQDMTEAAFLDTVSDLMKNYSDNQLKGLLVKHGLDKLPFTVQTKSALVKKLAKKMTGFDGIASNSSYASRIIIHNSFQDVMKTMKENKGRNPRMLSFNSREKAEEFANTHTAGEVCEGATIKSVYPQV</sequence>
<dbReference type="EMBL" id="BMAT01006041">
    <property type="protein sequence ID" value="GFS04915.1"/>
    <property type="molecule type" value="Genomic_DNA"/>
</dbReference>
<reference evidence="2 3" key="1">
    <citation type="journal article" date="2021" name="Elife">
        <title>Chloroplast acquisition without the gene transfer in kleptoplastic sea slugs, Plakobranchus ocellatus.</title>
        <authorList>
            <person name="Maeda T."/>
            <person name="Takahashi S."/>
            <person name="Yoshida T."/>
            <person name="Shimamura S."/>
            <person name="Takaki Y."/>
            <person name="Nagai Y."/>
            <person name="Toyoda A."/>
            <person name="Suzuki Y."/>
            <person name="Arimoto A."/>
            <person name="Ishii H."/>
            <person name="Satoh N."/>
            <person name="Nishiyama T."/>
            <person name="Hasebe M."/>
            <person name="Maruyama T."/>
            <person name="Minagawa J."/>
            <person name="Obokata J."/>
            <person name="Shigenobu S."/>
        </authorList>
    </citation>
    <scope>NUCLEOTIDE SEQUENCE [LARGE SCALE GENOMIC DNA]</scope>
</reference>
<dbReference type="InterPro" id="IPR011015">
    <property type="entry name" value="LEM/LEM-like_dom_sf"/>
</dbReference>
<dbReference type="PROSITE" id="PS50954">
    <property type="entry name" value="LEM"/>
    <property type="match status" value="1"/>
</dbReference>
<gene>
    <name evidence="2" type="ORF">ElyMa_002924700</name>
</gene>
<evidence type="ECO:0000313" key="3">
    <source>
        <dbReference type="Proteomes" id="UP000762676"/>
    </source>
</evidence>
<dbReference type="InterPro" id="IPR003887">
    <property type="entry name" value="LEM_dom"/>
</dbReference>
<keyword evidence="3" id="KW-1185">Reference proteome</keyword>
<feature type="domain" description="LEM" evidence="1">
    <location>
        <begin position="161"/>
        <end position="205"/>
    </location>
</feature>
<dbReference type="Proteomes" id="UP000762676">
    <property type="component" value="Unassembled WGS sequence"/>
</dbReference>
<comment type="caution">
    <text evidence="2">The sequence shown here is derived from an EMBL/GenBank/DDBJ whole genome shotgun (WGS) entry which is preliminary data.</text>
</comment>